<dbReference type="AlphaFoldDB" id="A0A8H6KQT8"/>
<keyword evidence="3" id="KW-1185">Reference proteome</keyword>
<proteinExistence type="predicted"/>
<organism evidence="2 3">
    <name type="scientific">Colletotrichum musicola</name>
    <dbReference type="NCBI Taxonomy" id="2175873"/>
    <lineage>
        <taxon>Eukaryota</taxon>
        <taxon>Fungi</taxon>
        <taxon>Dikarya</taxon>
        <taxon>Ascomycota</taxon>
        <taxon>Pezizomycotina</taxon>
        <taxon>Sordariomycetes</taxon>
        <taxon>Hypocreomycetidae</taxon>
        <taxon>Glomerellales</taxon>
        <taxon>Glomerellaceae</taxon>
        <taxon>Colletotrichum</taxon>
        <taxon>Colletotrichum orchidearum species complex</taxon>
    </lineage>
</organism>
<name>A0A8H6KQT8_9PEZI</name>
<feature type="compositionally biased region" description="Pro residues" evidence="1">
    <location>
        <begin position="61"/>
        <end position="70"/>
    </location>
</feature>
<comment type="caution">
    <text evidence="2">The sequence shown here is derived from an EMBL/GenBank/DDBJ whole genome shotgun (WGS) entry which is preliminary data.</text>
</comment>
<accession>A0A8H6KQT8</accession>
<feature type="compositionally biased region" description="Polar residues" evidence="1">
    <location>
        <begin position="1"/>
        <end position="18"/>
    </location>
</feature>
<feature type="region of interest" description="Disordered" evidence="1">
    <location>
        <begin position="1"/>
        <end position="107"/>
    </location>
</feature>
<dbReference type="EMBL" id="WIGM01000180">
    <property type="protein sequence ID" value="KAF6835271.1"/>
    <property type="molecule type" value="Genomic_DNA"/>
</dbReference>
<evidence type="ECO:0000256" key="1">
    <source>
        <dbReference type="SAM" id="MobiDB-lite"/>
    </source>
</evidence>
<reference evidence="2" key="1">
    <citation type="journal article" date="2020" name="Phytopathology">
        <title>Genome Sequence Resources of Colletotrichum truncatum, C. plurivorum, C. musicola, and C. sojae: Four Species Pathogenic to Soybean (Glycine max).</title>
        <authorList>
            <person name="Rogerio F."/>
            <person name="Boufleur T.R."/>
            <person name="Ciampi-Guillardi M."/>
            <person name="Sukno S.A."/>
            <person name="Thon M.R."/>
            <person name="Massola Junior N.S."/>
            <person name="Baroncelli R."/>
        </authorList>
    </citation>
    <scope>NUCLEOTIDE SEQUENCE</scope>
    <source>
        <strain evidence="2">LFN0074</strain>
    </source>
</reference>
<protein>
    <submittedName>
        <fullName evidence="2">Uncharacterized protein</fullName>
    </submittedName>
</protein>
<dbReference type="Proteomes" id="UP000639643">
    <property type="component" value="Unassembled WGS sequence"/>
</dbReference>
<evidence type="ECO:0000313" key="3">
    <source>
        <dbReference type="Proteomes" id="UP000639643"/>
    </source>
</evidence>
<sequence>MRPPQSTSIPRTAGSQMGSLDDAARRGPGRRLPLNSPASLILHPSRRPASPIPHQEDDPSLPSPTGPARPLPSRLPDEQPTTFNPRTYTMPLEYGALTETTIGDPKS</sequence>
<gene>
    <name evidence="2" type="ORF">CMUS01_05842</name>
</gene>
<evidence type="ECO:0000313" key="2">
    <source>
        <dbReference type="EMBL" id="KAF6835271.1"/>
    </source>
</evidence>